<dbReference type="Gene3D" id="1.10.3210.10">
    <property type="entry name" value="Hypothetical protein af1432"/>
    <property type="match status" value="1"/>
</dbReference>
<dbReference type="STRING" id="82374.NZ47_03760"/>
<keyword evidence="4 8" id="KW-0378">Hydrolase</keyword>
<dbReference type="PANTHER" id="PTHR35795">
    <property type="entry name" value="SLR1885 PROTEIN"/>
    <property type="match status" value="1"/>
</dbReference>
<evidence type="ECO:0000256" key="5">
    <source>
        <dbReference type="ARBA" id="ARBA00023004"/>
    </source>
</evidence>
<dbReference type="NCBIfam" id="TIGR00277">
    <property type="entry name" value="HDIG"/>
    <property type="match status" value="1"/>
</dbReference>
<dbReference type="InterPro" id="IPR003607">
    <property type="entry name" value="HD/PDEase_dom"/>
</dbReference>
<reference evidence="8 9" key="1">
    <citation type="journal article" date="2013" name="PLoS ONE">
        <title>Identification and characterization of three novel lipases belonging to families II and V from Anaerovibrio lipolyticus 5ST.</title>
        <authorList>
            <person name="Prive F."/>
            <person name="Kaderbhai N.N."/>
            <person name="Girdwood S."/>
            <person name="Worgan H.J."/>
            <person name="Pinloche E."/>
            <person name="Scollan N.D."/>
            <person name="Huws S.A."/>
            <person name="Newbold C.J."/>
        </authorList>
    </citation>
    <scope>NUCLEOTIDE SEQUENCE [LARGE SCALE GENOMIC DNA]</scope>
    <source>
        <strain evidence="8 9">5S</strain>
    </source>
</reference>
<dbReference type="PANTHER" id="PTHR35795:SF1">
    <property type="entry name" value="BIS(5'-NUCLEOSYL)-TETRAPHOSPHATASE, SYMMETRICAL"/>
    <property type="match status" value="1"/>
</dbReference>
<evidence type="ECO:0000256" key="1">
    <source>
        <dbReference type="ARBA" id="ARBA00012506"/>
    </source>
</evidence>
<dbReference type="RefSeq" id="WP_039206614.1">
    <property type="nucleotide sequence ID" value="NZ_JSCE01000078.1"/>
</dbReference>
<keyword evidence="3" id="KW-0547">Nucleotide-binding</keyword>
<evidence type="ECO:0000256" key="2">
    <source>
        <dbReference type="ARBA" id="ARBA00022723"/>
    </source>
</evidence>
<evidence type="ECO:0000313" key="9">
    <source>
        <dbReference type="Proteomes" id="UP000030993"/>
    </source>
</evidence>
<comment type="catalytic activity">
    <reaction evidence="6">
        <text>P(1),P(4)-bis(5'-adenosyl) tetraphosphate + H2O = 2 ADP + 2 H(+)</text>
        <dbReference type="Rhea" id="RHEA:24252"/>
        <dbReference type="ChEBI" id="CHEBI:15377"/>
        <dbReference type="ChEBI" id="CHEBI:15378"/>
        <dbReference type="ChEBI" id="CHEBI:58141"/>
        <dbReference type="ChEBI" id="CHEBI:456216"/>
        <dbReference type="EC" id="3.6.1.41"/>
    </reaction>
</comment>
<organism evidence="8 9">
    <name type="scientific">Anaerovibrio lipolyticus</name>
    <dbReference type="NCBI Taxonomy" id="82374"/>
    <lineage>
        <taxon>Bacteria</taxon>
        <taxon>Bacillati</taxon>
        <taxon>Bacillota</taxon>
        <taxon>Negativicutes</taxon>
        <taxon>Selenomonadales</taxon>
        <taxon>Selenomonadaceae</taxon>
        <taxon>Anaerovibrio</taxon>
    </lineage>
</organism>
<keyword evidence="2" id="KW-0479">Metal-binding</keyword>
<gene>
    <name evidence="8" type="ORF">NZ47_03760</name>
</gene>
<keyword evidence="9" id="KW-1185">Reference proteome</keyword>
<evidence type="ECO:0000256" key="4">
    <source>
        <dbReference type="ARBA" id="ARBA00022801"/>
    </source>
</evidence>
<dbReference type="InterPro" id="IPR006675">
    <property type="entry name" value="HDIG_dom"/>
</dbReference>
<dbReference type="Pfam" id="PF01966">
    <property type="entry name" value="HD"/>
    <property type="match status" value="1"/>
</dbReference>
<dbReference type="NCBIfam" id="TIGR00488">
    <property type="entry name" value="bis(5'-nucleosyl)-tetraphosphatase (symmetrical) YqeK"/>
    <property type="match status" value="1"/>
</dbReference>
<evidence type="ECO:0000259" key="7">
    <source>
        <dbReference type="PROSITE" id="PS51831"/>
    </source>
</evidence>
<dbReference type="GO" id="GO:0000166">
    <property type="term" value="F:nucleotide binding"/>
    <property type="evidence" value="ECO:0007669"/>
    <property type="project" value="UniProtKB-KW"/>
</dbReference>
<accession>A0A0B2K1C6</accession>
<dbReference type="AlphaFoldDB" id="A0A0B2K1C6"/>
<dbReference type="Proteomes" id="UP000030993">
    <property type="component" value="Unassembled WGS sequence"/>
</dbReference>
<dbReference type="InterPro" id="IPR005249">
    <property type="entry name" value="YqeK"/>
</dbReference>
<evidence type="ECO:0000313" key="8">
    <source>
        <dbReference type="EMBL" id="KHM52606.1"/>
    </source>
</evidence>
<dbReference type="GO" id="GO:0008803">
    <property type="term" value="F:bis(5'-nucleosyl)-tetraphosphatase (symmetrical) activity"/>
    <property type="evidence" value="ECO:0007669"/>
    <property type="project" value="UniProtKB-EC"/>
</dbReference>
<dbReference type="eggNOG" id="COG1713">
    <property type="taxonomic scope" value="Bacteria"/>
</dbReference>
<dbReference type="EMBL" id="JSCE01000078">
    <property type="protein sequence ID" value="KHM52606.1"/>
    <property type="molecule type" value="Genomic_DNA"/>
</dbReference>
<sequence>MTYDEMKDKLQSRLKTTRFIHSVGVAESAVYLAERFGVDIEKARIAGLLHDCARQYPNEQMISEADKRHISYGEVEKSMPLLLHGYIGAELIREEYGVEDEEIAQAIYRHTVGGAAMTDLDKIIYFADMIEPARDYPAVEHLRELSKTVSLDEMVLAGLSQSIEFVLNKNHLIHPDTVIARNEILLKLKK</sequence>
<evidence type="ECO:0000256" key="3">
    <source>
        <dbReference type="ARBA" id="ARBA00022741"/>
    </source>
</evidence>
<dbReference type="EC" id="3.6.1.41" evidence="1"/>
<dbReference type="SMART" id="SM00471">
    <property type="entry name" value="HDc"/>
    <property type="match status" value="1"/>
</dbReference>
<dbReference type="InterPro" id="IPR051094">
    <property type="entry name" value="Diverse_Catalytic_Enzymes"/>
</dbReference>
<dbReference type="GO" id="GO:0046872">
    <property type="term" value="F:metal ion binding"/>
    <property type="evidence" value="ECO:0007669"/>
    <property type="project" value="UniProtKB-KW"/>
</dbReference>
<keyword evidence="5" id="KW-0408">Iron</keyword>
<dbReference type="CDD" id="cd00077">
    <property type="entry name" value="HDc"/>
    <property type="match status" value="1"/>
</dbReference>
<feature type="domain" description="HD" evidence="7">
    <location>
        <begin position="18"/>
        <end position="133"/>
    </location>
</feature>
<dbReference type="InterPro" id="IPR006674">
    <property type="entry name" value="HD_domain"/>
</dbReference>
<dbReference type="PROSITE" id="PS51831">
    <property type="entry name" value="HD"/>
    <property type="match status" value="1"/>
</dbReference>
<dbReference type="SUPFAM" id="SSF109604">
    <property type="entry name" value="HD-domain/PDEase-like"/>
    <property type="match status" value="1"/>
</dbReference>
<evidence type="ECO:0000256" key="6">
    <source>
        <dbReference type="ARBA" id="ARBA00049417"/>
    </source>
</evidence>
<name>A0A0B2K1C6_9FIRM</name>
<proteinExistence type="predicted"/>
<comment type="caution">
    <text evidence="8">The sequence shown here is derived from an EMBL/GenBank/DDBJ whole genome shotgun (WGS) entry which is preliminary data.</text>
</comment>
<protein>
    <recommendedName>
        <fullName evidence="1">bis(5'-nucleosyl)-tetraphosphatase (symmetrical)</fullName>
        <ecNumber evidence="1">3.6.1.41</ecNumber>
    </recommendedName>
</protein>